<dbReference type="Proteomes" id="UP000198929">
    <property type="component" value="Unassembled WGS sequence"/>
</dbReference>
<proteinExistence type="inferred from homology"/>
<keyword evidence="4" id="KW-0238">DNA-binding</keyword>
<dbReference type="AlphaFoldDB" id="A0A1H9QGS8"/>
<organism evidence="6 7">
    <name type="scientific">Corynebacterium cystitidis DSM 20524</name>
    <dbReference type="NCBI Taxonomy" id="1121357"/>
    <lineage>
        <taxon>Bacteria</taxon>
        <taxon>Bacillati</taxon>
        <taxon>Actinomycetota</taxon>
        <taxon>Actinomycetes</taxon>
        <taxon>Mycobacteriales</taxon>
        <taxon>Corynebacteriaceae</taxon>
        <taxon>Corynebacterium</taxon>
    </lineage>
</organism>
<protein>
    <submittedName>
        <fullName evidence="6">MULE transposase domain-containing protein</fullName>
    </submittedName>
</protein>
<evidence type="ECO:0000313" key="6">
    <source>
        <dbReference type="EMBL" id="SER59049.1"/>
    </source>
</evidence>
<dbReference type="EMBL" id="FOGQ01000002">
    <property type="protein sequence ID" value="SER59049.1"/>
    <property type="molecule type" value="Genomic_DNA"/>
</dbReference>
<evidence type="ECO:0000256" key="4">
    <source>
        <dbReference type="ARBA" id="ARBA00023125"/>
    </source>
</evidence>
<comment type="similarity">
    <text evidence="2">Belongs to the transposase mutator family.</text>
</comment>
<keyword evidence="7" id="KW-1185">Reference proteome</keyword>
<sequence>MAWQWCIRETTRDYTTLLDKLAPPLVVTTDGQRGSLKAIKDCWPHTKIQRCLVHVQRNIYTETTRNPHTAAGKVLRRLADDLTGLTDKELADSWINSFNKFSLTFHDWINQRTYRKDVAEADIPKRIRPNQQWWYTHPRHRRAYKLLKRLLVTEQTLLTYLNPPEGCQALKSTTNCLEGGINKQLKDLASDHRGMFDEHQRIAMDWWLYHHTEHHQPALQLAKDQYFGLTGYNKAKQLYAEEQQHHHGHHTGRPATYDTGIDTDFNPSWAIRHGWTGRG</sequence>
<evidence type="ECO:0000256" key="2">
    <source>
        <dbReference type="ARBA" id="ARBA00010961"/>
    </source>
</evidence>
<dbReference type="Pfam" id="PF00872">
    <property type="entry name" value="Transposase_mut"/>
    <property type="match status" value="1"/>
</dbReference>
<accession>A0A1H9QGS8</accession>
<evidence type="ECO:0000313" key="7">
    <source>
        <dbReference type="Proteomes" id="UP000198929"/>
    </source>
</evidence>
<name>A0A1H9QGS8_9CORY</name>
<dbReference type="GO" id="GO:0003677">
    <property type="term" value="F:DNA binding"/>
    <property type="evidence" value="ECO:0007669"/>
    <property type="project" value="UniProtKB-KW"/>
</dbReference>
<comment type="function">
    <text evidence="1">Required for the transposition of the insertion element.</text>
</comment>
<dbReference type="STRING" id="1121357.SAMN05661109_00504"/>
<evidence type="ECO:0000256" key="1">
    <source>
        <dbReference type="ARBA" id="ARBA00002190"/>
    </source>
</evidence>
<gene>
    <name evidence="6" type="ORF">SAMN05661109_00504</name>
</gene>
<dbReference type="InterPro" id="IPR001207">
    <property type="entry name" value="Transposase_mutator"/>
</dbReference>
<evidence type="ECO:0000256" key="5">
    <source>
        <dbReference type="ARBA" id="ARBA00023172"/>
    </source>
</evidence>
<dbReference type="GO" id="GO:0004803">
    <property type="term" value="F:transposase activity"/>
    <property type="evidence" value="ECO:0007669"/>
    <property type="project" value="InterPro"/>
</dbReference>
<evidence type="ECO:0000256" key="3">
    <source>
        <dbReference type="ARBA" id="ARBA00022578"/>
    </source>
</evidence>
<keyword evidence="5" id="KW-0233">DNA recombination</keyword>
<keyword evidence="3" id="KW-0815">Transposition</keyword>
<reference evidence="7" key="1">
    <citation type="submission" date="2016-10" db="EMBL/GenBank/DDBJ databases">
        <authorList>
            <person name="Varghese N."/>
            <person name="Submissions S."/>
        </authorList>
    </citation>
    <scope>NUCLEOTIDE SEQUENCE [LARGE SCALE GENOMIC DNA]</scope>
    <source>
        <strain evidence="7">DSM 20524</strain>
    </source>
</reference>
<dbReference type="GO" id="GO:0006313">
    <property type="term" value="P:DNA transposition"/>
    <property type="evidence" value="ECO:0007669"/>
    <property type="project" value="InterPro"/>
</dbReference>